<keyword evidence="1" id="KW-0812">Transmembrane</keyword>
<dbReference type="Proteomes" id="UP000542695">
    <property type="component" value="Unassembled WGS sequence"/>
</dbReference>
<gene>
    <name evidence="4" type="ORF">BGP82_28570</name>
    <name evidence="3" type="ORF">HX798_17875</name>
    <name evidence="2" type="ORF">KF715C_pB1240</name>
</gene>
<dbReference type="EMBL" id="AP015031">
    <property type="protein sequence ID" value="BAW27230.1"/>
    <property type="molecule type" value="Genomic_DNA"/>
</dbReference>
<sequence>MTTESEINTILAAPASSQWLKQALESALDRDCADAARDAKTLHHLLERRALANLCLDREAQDHQTSPTVPELASELSGVQAVLLTLGFTLLAACVCGAIAWMCVWFGLIHLKWVYRLAAAGGVLTAAASLFTFYHDYRAERDRYLAREMTREPRRTP</sequence>
<dbReference type="AlphaFoldDB" id="A0A1L7NP19"/>
<reference evidence="4 6" key="2">
    <citation type="submission" date="2016-08" db="EMBL/GenBank/DDBJ databases">
        <authorList>
            <person name="Seilhamer J.J."/>
        </authorList>
    </citation>
    <scope>NUCLEOTIDE SEQUENCE [LARGE SCALE GENOMIC DNA]</scope>
    <source>
        <strain evidence="4 6">KH-18-2</strain>
    </source>
</reference>
<accession>A0A1L7NP19</accession>
<dbReference type="RefSeq" id="WP_004575530.1">
    <property type="nucleotide sequence ID" value="NZ_AP015031.1"/>
</dbReference>
<keyword evidence="2" id="KW-0614">Plasmid</keyword>
<evidence type="ECO:0000313" key="4">
    <source>
        <dbReference type="EMBL" id="POF99788.1"/>
    </source>
</evidence>
<name>A0A1L7NP19_PSEPU</name>
<keyword evidence="1" id="KW-1133">Transmembrane helix</keyword>
<evidence type="ECO:0000313" key="2">
    <source>
        <dbReference type="EMBL" id="BAW27230.1"/>
    </source>
</evidence>
<organism evidence="2 5">
    <name type="scientific">Pseudomonas putida</name>
    <name type="common">Arthrobacter siderocapsulatus</name>
    <dbReference type="NCBI Taxonomy" id="303"/>
    <lineage>
        <taxon>Bacteria</taxon>
        <taxon>Pseudomonadati</taxon>
        <taxon>Pseudomonadota</taxon>
        <taxon>Gammaproteobacteria</taxon>
        <taxon>Pseudomonadales</taxon>
        <taxon>Pseudomonadaceae</taxon>
        <taxon>Pseudomonas</taxon>
    </lineage>
</organism>
<proteinExistence type="predicted"/>
<dbReference type="EMBL" id="MING01000087">
    <property type="protein sequence ID" value="POF99788.1"/>
    <property type="molecule type" value="Genomic_DNA"/>
</dbReference>
<evidence type="ECO:0000313" key="6">
    <source>
        <dbReference type="Proteomes" id="UP000237378"/>
    </source>
</evidence>
<geneLocation type="plasmid" evidence="5">
    <name>pkf715b dna</name>
</geneLocation>
<reference evidence="4 6" key="3">
    <citation type="submission" date="2018-03" db="EMBL/GenBank/DDBJ databases">
        <title>Draft genome of Pseudomonas putida strain KH-18-2.</title>
        <authorList>
            <person name="Yoshizawa S."/>
            <person name="Khan N.H."/>
            <person name="Nishimura M."/>
            <person name="Chiura H.X."/>
            <person name="Ogura Y."/>
            <person name="Hayashi T."/>
            <person name="Kogure K."/>
        </authorList>
    </citation>
    <scope>NUCLEOTIDE SEQUENCE [LARGE SCALE GENOMIC DNA]</scope>
    <source>
        <strain evidence="4 6">KH-18-2</strain>
    </source>
</reference>
<protein>
    <recommendedName>
        <fullName evidence="8">Transmembrane protein</fullName>
    </recommendedName>
</protein>
<evidence type="ECO:0000256" key="1">
    <source>
        <dbReference type="SAM" id="Phobius"/>
    </source>
</evidence>
<geneLocation type="plasmid" evidence="2">
    <name>pKF715B</name>
</geneLocation>
<evidence type="ECO:0000313" key="7">
    <source>
        <dbReference type="Proteomes" id="UP000542695"/>
    </source>
</evidence>
<evidence type="ECO:0008006" key="8">
    <source>
        <dbReference type="Google" id="ProtNLM"/>
    </source>
</evidence>
<feature type="transmembrane region" description="Helical" evidence="1">
    <location>
        <begin position="81"/>
        <end position="107"/>
    </location>
</feature>
<reference evidence="2 5" key="1">
    <citation type="submission" date="2015-11" db="EMBL/GenBank/DDBJ databases">
        <title>Complete genome sequencing of a biphenyl-degrading bacterium, Pseudomonas putida KF715 (=NBRC110667).</title>
        <authorList>
            <person name="Suenaga H."/>
            <person name="Fujihara N."/>
            <person name="Watanabe T."/>
            <person name="Hirose J."/>
            <person name="Kimura N."/>
            <person name="Yamazoe A."/>
            <person name="Hosoyama A."/>
            <person name="Shimodaira J."/>
            <person name="Furukawa K."/>
        </authorList>
    </citation>
    <scope>NUCLEOTIDE SEQUENCE [LARGE SCALE GENOMIC DNA]</scope>
    <source>
        <strain evidence="2 5">KF715</strain>
        <plasmid evidence="2">pKF715B</plasmid>
        <plasmid evidence="5">Plasmid pkf715b dna</plasmid>
    </source>
</reference>
<evidence type="ECO:0000313" key="5">
    <source>
        <dbReference type="Proteomes" id="UP000218731"/>
    </source>
</evidence>
<feature type="transmembrane region" description="Helical" evidence="1">
    <location>
        <begin position="113"/>
        <end position="134"/>
    </location>
</feature>
<evidence type="ECO:0000313" key="3">
    <source>
        <dbReference type="EMBL" id="NWC82141.1"/>
    </source>
</evidence>
<keyword evidence="1" id="KW-0472">Membrane</keyword>
<reference evidence="3 7" key="4">
    <citation type="submission" date="2020-04" db="EMBL/GenBank/DDBJ databases">
        <title>Molecular characterization of pseudomonads from Agaricus bisporus reveal novel blotch 2 pathogens in Western Europe.</title>
        <authorList>
            <person name="Taparia T."/>
            <person name="Krijger M."/>
            <person name="Haynes E."/>
            <person name="Elpinstone J.G."/>
            <person name="Noble R."/>
            <person name="Van Der Wolf J."/>
        </authorList>
    </citation>
    <scope>NUCLEOTIDE SEQUENCE [LARGE SCALE GENOMIC DNA]</scope>
    <source>
        <strain evidence="3 7">P7765</strain>
    </source>
</reference>
<dbReference type="Proteomes" id="UP000237378">
    <property type="component" value="Unassembled WGS sequence"/>
</dbReference>
<dbReference type="EMBL" id="JACARV010000053">
    <property type="protein sequence ID" value="NWC82141.1"/>
    <property type="molecule type" value="Genomic_DNA"/>
</dbReference>
<dbReference type="Proteomes" id="UP000218731">
    <property type="component" value="Plasmid pKF715B"/>
</dbReference>